<name>A0ABV5J1S8_9ACTN</name>
<feature type="signal peptide" evidence="1">
    <location>
        <begin position="1"/>
        <end position="22"/>
    </location>
</feature>
<sequence length="166" mass="17786">MRKIRLTAVVVGLALAAIPMSAPSSTAGTAMESHCLTMKNRWFPDGNFTAYADTFCYNPIGWGPGDDPNWSDNSGDFRTTDGSSAMSVLNTGWGAEADVVAVYDYANYDFAGGYRCLGTGDWESDLSNFRFVDPNGNPKGPMARAISSHQWVYSSGCAAASWIGLP</sequence>
<dbReference type="EMBL" id="JBHMEI010000109">
    <property type="protein sequence ID" value="MFB9209954.1"/>
    <property type="molecule type" value="Genomic_DNA"/>
</dbReference>
<evidence type="ECO:0000313" key="3">
    <source>
        <dbReference type="Proteomes" id="UP001589647"/>
    </source>
</evidence>
<evidence type="ECO:0000313" key="2">
    <source>
        <dbReference type="EMBL" id="MFB9209954.1"/>
    </source>
</evidence>
<evidence type="ECO:0000256" key="1">
    <source>
        <dbReference type="SAM" id="SignalP"/>
    </source>
</evidence>
<proteinExistence type="predicted"/>
<keyword evidence="3" id="KW-1185">Reference proteome</keyword>
<comment type="caution">
    <text evidence="2">The sequence shown here is derived from an EMBL/GenBank/DDBJ whole genome shotgun (WGS) entry which is preliminary data.</text>
</comment>
<dbReference type="Proteomes" id="UP001589647">
    <property type="component" value="Unassembled WGS sequence"/>
</dbReference>
<protein>
    <recommendedName>
        <fullName evidence="4">Secreted protein</fullName>
    </recommendedName>
</protein>
<gene>
    <name evidence="2" type="ORF">ACFFV7_52825</name>
</gene>
<organism evidence="2 3">
    <name type="scientific">Nonomuraea spiralis</name>
    <dbReference type="NCBI Taxonomy" id="46182"/>
    <lineage>
        <taxon>Bacteria</taxon>
        <taxon>Bacillati</taxon>
        <taxon>Actinomycetota</taxon>
        <taxon>Actinomycetes</taxon>
        <taxon>Streptosporangiales</taxon>
        <taxon>Streptosporangiaceae</taxon>
        <taxon>Nonomuraea</taxon>
    </lineage>
</organism>
<keyword evidence="1" id="KW-0732">Signal</keyword>
<feature type="chain" id="PRO_5047419706" description="Secreted protein" evidence="1">
    <location>
        <begin position="23"/>
        <end position="166"/>
    </location>
</feature>
<reference evidence="2 3" key="1">
    <citation type="submission" date="2024-09" db="EMBL/GenBank/DDBJ databases">
        <authorList>
            <person name="Sun Q."/>
            <person name="Mori K."/>
        </authorList>
    </citation>
    <scope>NUCLEOTIDE SEQUENCE [LARGE SCALE GENOMIC DNA]</scope>
    <source>
        <strain evidence="2 3">CCM 3426</strain>
    </source>
</reference>
<evidence type="ECO:0008006" key="4">
    <source>
        <dbReference type="Google" id="ProtNLM"/>
    </source>
</evidence>
<dbReference type="RefSeq" id="WP_189651477.1">
    <property type="nucleotide sequence ID" value="NZ_BMRC01000020.1"/>
</dbReference>
<accession>A0ABV5J1S8</accession>